<keyword evidence="6" id="KW-1185">Reference proteome</keyword>
<evidence type="ECO:0000256" key="3">
    <source>
        <dbReference type="ARBA" id="ARBA00022679"/>
    </source>
</evidence>
<dbReference type="AlphaFoldDB" id="A0A7H0GWG6"/>
<evidence type="ECO:0000259" key="4">
    <source>
        <dbReference type="Pfam" id="PF00535"/>
    </source>
</evidence>
<accession>A0A7H0GWG6</accession>
<feature type="domain" description="Glycosyltransferase 2-like" evidence="4">
    <location>
        <begin position="16"/>
        <end position="138"/>
    </location>
</feature>
<gene>
    <name evidence="5" type="ORF">H9L05_02395</name>
</gene>
<dbReference type="Pfam" id="PF00535">
    <property type="entry name" value="Glycos_transf_2"/>
    <property type="match status" value="1"/>
</dbReference>
<keyword evidence="3 5" id="KW-0808">Transferase</keyword>
<sequence length="362" mass="41181">MQPEDKSVEILPAGVSFLICTYNSVSRIGETLNRLAQQVVKPGIPWEVILVDNACTDGTSEQAEAHWKQLGTTIPLRLYKEPRPGKNFAVKLAFSQARYQYACIVDDDNRLAPDYLQIGFDLLESNPRVAIVGGQNVGSFEVPPPSWFPLFQANYAVGVPIYKAGKNVQPLPDGNIGANILWGAGMFVRLKLWRELEHLNFKSLFAGRQGTKTLTAGEDDELCYVAQLLGYEVWYCSSLKLEHYMTANRLTTDYRNRLYYSPVWAASRLGAYRSALMKRDAEQSTPTLNLIKDFLYMSWGAFRQILSLRYAKALLTNDIMILMSSKQQIMTVINYVMNFADIIDYYKIVEEFKSKVKYILRK</sequence>
<comment type="similarity">
    <text evidence="1">Belongs to the glycosyltransferase 2 family.</text>
</comment>
<dbReference type="PANTHER" id="PTHR43179:SF12">
    <property type="entry name" value="GALACTOFURANOSYLTRANSFERASE GLFT2"/>
    <property type="match status" value="1"/>
</dbReference>
<evidence type="ECO:0000256" key="2">
    <source>
        <dbReference type="ARBA" id="ARBA00022676"/>
    </source>
</evidence>
<evidence type="ECO:0000313" key="5">
    <source>
        <dbReference type="EMBL" id="QNP52632.1"/>
    </source>
</evidence>
<protein>
    <submittedName>
        <fullName evidence="5">Glycosyltransferase family 2 protein</fullName>
    </submittedName>
</protein>
<dbReference type="EMBL" id="CP060784">
    <property type="protein sequence ID" value="QNP52632.1"/>
    <property type="molecule type" value="Genomic_DNA"/>
</dbReference>
<dbReference type="CDD" id="cd00761">
    <property type="entry name" value="Glyco_tranf_GTA_type"/>
    <property type="match status" value="1"/>
</dbReference>
<dbReference type="PANTHER" id="PTHR43179">
    <property type="entry name" value="RHAMNOSYLTRANSFERASE WBBL"/>
    <property type="match status" value="1"/>
</dbReference>
<dbReference type="SUPFAM" id="SSF53448">
    <property type="entry name" value="Nucleotide-diphospho-sugar transferases"/>
    <property type="match status" value="1"/>
</dbReference>
<dbReference type="Proteomes" id="UP000516093">
    <property type="component" value="Chromosome"/>
</dbReference>
<name>A0A7H0GWG6_9BACT</name>
<dbReference type="Gene3D" id="3.90.550.10">
    <property type="entry name" value="Spore Coat Polysaccharide Biosynthesis Protein SpsA, Chain A"/>
    <property type="match status" value="1"/>
</dbReference>
<dbReference type="GO" id="GO:0016757">
    <property type="term" value="F:glycosyltransferase activity"/>
    <property type="evidence" value="ECO:0007669"/>
    <property type="project" value="UniProtKB-KW"/>
</dbReference>
<dbReference type="RefSeq" id="WP_187732882.1">
    <property type="nucleotide sequence ID" value="NZ_BMFN01000002.1"/>
</dbReference>
<dbReference type="InterPro" id="IPR001173">
    <property type="entry name" value="Glyco_trans_2-like"/>
</dbReference>
<evidence type="ECO:0000313" key="6">
    <source>
        <dbReference type="Proteomes" id="UP000516093"/>
    </source>
</evidence>
<reference evidence="5 6" key="1">
    <citation type="submission" date="2020-08" db="EMBL/GenBank/DDBJ databases">
        <title>Genome sequence of Hymenobacter qilianensis JCM 19763T.</title>
        <authorList>
            <person name="Hyun D.-W."/>
            <person name="Bae J.-W."/>
        </authorList>
    </citation>
    <scope>NUCLEOTIDE SEQUENCE [LARGE SCALE GENOMIC DNA]</scope>
    <source>
        <strain evidence="5 6">JCM 19763</strain>
    </source>
</reference>
<dbReference type="InterPro" id="IPR029044">
    <property type="entry name" value="Nucleotide-diphossugar_trans"/>
</dbReference>
<keyword evidence="2" id="KW-0328">Glycosyltransferase</keyword>
<proteinExistence type="inferred from homology"/>
<evidence type="ECO:0000256" key="1">
    <source>
        <dbReference type="ARBA" id="ARBA00006739"/>
    </source>
</evidence>
<organism evidence="5 6">
    <name type="scientific">Hymenobacter qilianensis</name>
    <dbReference type="NCBI Taxonomy" id="1385715"/>
    <lineage>
        <taxon>Bacteria</taxon>
        <taxon>Pseudomonadati</taxon>
        <taxon>Bacteroidota</taxon>
        <taxon>Cytophagia</taxon>
        <taxon>Cytophagales</taxon>
        <taxon>Hymenobacteraceae</taxon>
        <taxon>Hymenobacter</taxon>
    </lineage>
</organism>
<dbReference type="KEGG" id="hqi:H9L05_02395"/>